<name>W7KQE3_CYTFI</name>
<sequence>MSSLVHFFALSRKNNVNNGRIYWLKLFQGSPPFLFVTNFLAHINLNIEGAQIIGWVRKEKQHTSLHAVKTKYFFKHLLPQGL</sequence>
<comment type="caution">
    <text evidence="1">The sequence shown here is derived from an EMBL/GenBank/DDBJ whole genome shotgun (WGS) entry which is preliminary data.</text>
</comment>
<dbReference type="EMBL" id="APVL01000050">
    <property type="protein sequence ID" value="EWG08353.1"/>
    <property type="molecule type" value="Genomic_DNA"/>
</dbReference>
<dbReference type="AlphaFoldDB" id="W7KQE3"/>
<accession>W7KQE3</accession>
<reference evidence="2" key="1">
    <citation type="submission" date="2013-03" db="EMBL/GenBank/DDBJ databases">
        <title>Draft genome sequence of Bacillus firmus DS1.</title>
        <authorList>
            <person name="Peng D."/>
            <person name="Zhu L."/>
            <person name="Sun M."/>
        </authorList>
    </citation>
    <scope>NUCLEOTIDE SEQUENCE [LARGE SCALE GENOMIC DNA]</scope>
    <source>
        <strain evidence="2">DS1</strain>
    </source>
</reference>
<gene>
    <name evidence="1" type="ORF">PBF_24658</name>
</gene>
<protein>
    <submittedName>
        <fullName evidence="1">Uncharacterized protein</fullName>
    </submittedName>
</protein>
<reference evidence="1 2" key="2">
    <citation type="journal article" date="2016" name="Sci. Rep.">
        <title>A novel serine protease, Sep1, from Bacillus firmus DS-1 has nematicidal activity and degrades multiple intestinal-associated nematode proteins.</title>
        <authorList>
            <person name="Geng C."/>
            <person name="Nie X."/>
            <person name="Tang Z."/>
            <person name="Zhang Y."/>
            <person name="Lin J."/>
            <person name="Sun M."/>
            <person name="Peng D."/>
        </authorList>
    </citation>
    <scope>NUCLEOTIDE SEQUENCE [LARGE SCALE GENOMIC DNA]</scope>
    <source>
        <strain evidence="1 2">DS1</strain>
    </source>
</reference>
<dbReference type="Proteomes" id="UP000019270">
    <property type="component" value="Unassembled WGS sequence"/>
</dbReference>
<organism evidence="1 2">
    <name type="scientific">Cytobacillus firmus DS1</name>
    <dbReference type="NCBI Taxonomy" id="1307436"/>
    <lineage>
        <taxon>Bacteria</taxon>
        <taxon>Bacillati</taxon>
        <taxon>Bacillota</taxon>
        <taxon>Bacilli</taxon>
        <taxon>Bacillales</taxon>
        <taxon>Bacillaceae</taxon>
        <taxon>Cytobacillus</taxon>
    </lineage>
</organism>
<evidence type="ECO:0000313" key="1">
    <source>
        <dbReference type="EMBL" id="EWG08353.1"/>
    </source>
</evidence>
<evidence type="ECO:0000313" key="2">
    <source>
        <dbReference type="Proteomes" id="UP000019270"/>
    </source>
</evidence>
<proteinExistence type="predicted"/>